<keyword evidence="6" id="KW-0067">ATP-binding</keyword>
<dbReference type="InterPro" id="IPR011761">
    <property type="entry name" value="ATP-grasp"/>
</dbReference>
<dbReference type="InterPro" id="IPR037123">
    <property type="entry name" value="PRibGlycinamide_synth_C_sf"/>
</dbReference>
<evidence type="ECO:0000256" key="8">
    <source>
        <dbReference type="ARBA" id="ARBA00042242"/>
    </source>
</evidence>
<dbReference type="Pfam" id="PF01071">
    <property type="entry name" value="GARS_A"/>
    <property type="match status" value="1"/>
</dbReference>
<dbReference type="PROSITE" id="PS50975">
    <property type="entry name" value="ATP_GRASP"/>
    <property type="match status" value="1"/>
</dbReference>
<evidence type="ECO:0000256" key="1">
    <source>
        <dbReference type="ARBA" id="ARBA00005174"/>
    </source>
</evidence>
<dbReference type="InterPro" id="IPR016185">
    <property type="entry name" value="PreATP-grasp_dom_sf"/>
</dbReference>
<dbReference type="InterPro" id="IPR020562">
    <property type="entry name" value="PRibGlycinamide_synth_N"/>
</dbReference>
<evidence type="ECO:0000256" key="7">
    <source>
        <dbReference type="ARBA" id="ARBA00038345"/>
    </source>
</evidence>
<dbReference type="InterPro" id="IPR020560">
    <property type="entry name" value="PRibGlycinamide_synth_C-dom"/>
</dbReference>
<evidence type="ECO:0000256" key="9">
    <source>
        <dbReference type="ARBA" id="ARBA00042864"/>
    </source>
</evidence>
<dbReference type="EMBL" id="VSSQ01000131">
    <property type="protein sequence ID" value="MPL79830.1"/>
    <property type="molecule type" value="Genomic_DNA"/>
</dbReference>
<dbReference type="Gene3D" id="3.30.1490.20">
    <property type="entry name" value="ATP-grasp fold, A domain"/>
    <property type="match status" value="1"/>
</dbReference>
<evidence type="ECO:0000259" key="10">
    <source>
        <dbReference type="PROSITE" id="PS50975"/>
    </source>
</evidence>
<accession>A0A644ULK5</accession>
<evidence type="ECO:0000256" key="4">
    <source>
        <dbReference type="ARBA" id="ARBA00022741"/>
    </source>
</evidence>
<dbReference type="SUPFAM" id="SSF52440">
    <property type="entry name" value="PreATP-grasp domain"/>
    <property type="match status" value="1"/>
</dbReference>
<gene>
    <name evidence="11" type="primary">purD_10</name>
    <name evidence="11" type="ORF">SDC9_25716</name>
</gene>
<dbReference type="UniPathway" id="UPA00074">
    <property type="reaction ID" value="UER00125"/>
</dbReference>
<organism evidence="11">
    <name type="scientific">bioreactor metagenome</name>
    <dbReference type="NCBI Taxonomy" id="1076179"/>
    <lineage>
        <taxon>unclassified sequences</taxon>
        <taxon>metagenomes</taxon>
        <taxon>ecological metagenomes</taxon>
    </lineage>
</organism>
<dbReference type="GO" id="GO:0046872">
    <property type="term" value="F:metal ion binding"/>
    <property type="evidence" value="ECO:0007669"/>
    <property type="project" value="InterPro"/>
</dbReference>
<evidence type="ECO:0000256" key="2">
    <source>
        <dbReference type="ARBA" id="ARBA00013255"/>
    </source>
</evidence>
<dbReference type="InterPro" id="IPR000115">
    <property type="entry name" value="PRibGlycinamide_synth"/>
</dbReference>
<dbReference type="PANTHER" id="PTHR43472">
    <property type="entry name" value="PHOSPHORIBOSYLAMINE--GLYCINE LIGASE"/>
    <property type="match status" value="1"/>
</dbReference>
<evidence type="ECO:0000256" key="5">
    <source>
        <dbReference type="ARBA" id="ARBA00022755"/>
    </source>
</evidence>
<dbReference type="GO" id="GO:0004637">
    <property type="term" value="F:phosphoribosylamine-glycine ligase activity"/>
    <property type="evidence" value="ECO:0007669"/>
    <property type="project" value="UniProtKB-EC"/>
</dbReference>
<dbReference type="Pfam" id="PF02843">
    <property type="entry name" value="GARS_C"/>
    <property type="match status" value="1"/>
</dbReference>
<sequence>MQSIYNMKRVLVLGSGGREHAFVYALSKSPLLDKLYCAPGNPGTALLAENVPLKISDFKAIASLIKDENIDIVVVGPENPLVDGLRDYLEEEGILERTIFVGPGRDGAQLEGSKEFAKEFMKRWSVPTAAYNTYSKEGIGDAFNFLETLSPPYVLKADGLAAGKGVVIPETIEEARRELSEMMNGKFGKAGDRVVIEEFLKGIELSVFVLTDGKNYLMLPSAKDYKRVGEGDKGANTGGMGAVSPVPFANDAFMKKVEERIVKPTLKGLSEEGINYCGFIFIGLMNCKGDPYVIEYNVRMGDPETEAVLPRIKSDLLAHFIAMGEGKLNSEKIEISEESSLAVVTVSGGYPEDYRKGVAISIEDGITSTLFHSGTALENGALVTSGGRVMVVSALGGEIRSASEKAYRDVKKISFEGMYYRRDLGEDLLKYRD</sequence>
<comment type="pathway">
    <text evidence="1">Purine metabolism; IMP biosynthesis via de novo pathway; N(1)-(5-phospho-D-ribosyl)glycinamide from 5-phospho-alpha-D-ribose 1-diphosphate: step 2/2.</text>
</comment>
<dbReference type="InterPro" id="IPR020561">
    <property type="entry name" value="PRibGlycinamid_synth_ATP-grasp"/>
</dbReference>
<reference evidence="11" key="1">
    <citation type="submission" date="2019-08" db="EMBL/GenBank/DDBJ databases">
        <authorList>
            <person name="Kucharzyk K."/>
            <person name="Murdoch R.W."/>
            <person name="Higgins S."/>
            <person name="Loffler F."/>
        </authorList>
    </citation>
    <scope>NUCLEOTIDE SEQUENCE</scope>
</reference>
<evidence type="ECO:0000256" key="3">
    <source>
        <dbReference type="ARBA" id="ARBA00022598"/>
    </source>
</evidence>
<feature type="domain" description="ATP-grasp" evidence="10">
    <location>
        <begin position="118"/>
        <end position="325"/>
    </location>
</feature>
<dbReference type="SMART" id="SM01209">
    <property type="entry name" value="GARS_A"/>
    <property type="match status" value="1"/>
</dbReference>
<dbReference type="GO" id="GO:0009113">
    <property type="term" value="P:purine nucleobase biosynthetic process"/>
    <property type="evidence" value="ECO:0007669"/>
    <property type="project" value="InterPro"/>
</dbReference>
<protein>
    <recommendedName>
        <fullName evidence="2">phosphoribosylamine--glycine ligase</fullName>
        <ecNumber evidence="2">6.3.4.13</ecNumber>
    </recommendedName>
    <alternativeName>
        <fullName evidence="8">Glycinamide ribonucleotide synthetase</fullName>
    </alternativeName>
    <alternativeName>
        <fullName evidence="9">Phosphoribosylglycinamide synthetase</fullName>
    </alternativeName>
</protein>
<dbReference type="Gene3D" id="3.40.50.20">
    <property type="match status" value="1"/>
</dbReference>
<dbReference type="HAMAP" id="MF_00138">
    <property type="entry name" value="GARS"/>
    <property type="match status" value="1"/>
</dbReference>
<keyword evidence="4" id="KW-0547">Nucleotide-binding</keyword>
<evidence type="ECO:0000256" key="6">
    <source>
        <dbReference type="ARBA" id="ARBA00022840"/>
    </source>
</evidence>
<dbReference type="AlphaFoldDB" id="A0A644ULK5"/>
<evidence type="ECO:0000313" key="11">
    <source>
        <dbReference type="EMBL" id="MPL79830.1"/>
    </source>
</evidence>
<keyword evidence="3 11" id="KW-0436">Ligase</keyword>
<name>A0A644ULK5_9ZZZZ</name>
<dbReference type="InterPro" id="IPR011054">
    <property type="entry name" value="Rudment_hybrid_motif"/>
</dbReference>
<dbReference type="PANTHER" id="PTHR43472:SF1">
    <property type="entry name" value="PHOSPHORIBOSYLAMINE--GLYCINE LIGASE, CHLOROPLASTIC"/>
    <property type="match status" value="1"/>
</dbReference>
<dbReference type="SUPFAM" id="SSF56059">
    <property type="entry name" value="Glutathione synthetase ATP-binding domain-like"/>
    <property type="match status" value="1"/>
</dbReference>
<dbReference type="Gene3D" id="3.30.470.20">
    <property type="entry name" value="ATP-grasp fold, B domain"/>
    <property type="match status" value="1"/>
</dbReference>
<comment type="similarity">
    <text evidence="7">Belongs to the GARS family.</text>
</comment>
<comment type="caution">
    <text evidence="11">The sequence shown here is derived from an EMBL/GenBank/DDBJ whole genome shotgun (WGS) entry which is preliminary data.</text>
</comment>
<keyword evidence="5" id="KW-0658">Purine biosynthesis</keyword>
<dbReference type="InterPro" id="IPR013815">
    <property type="entry name" value="ATP_grasp_subdomain_1"/>
</dbReference>
<dbReference type="GO" id="GO:0005524">
    <property type="term" value="F:ATP binding"/>
    <property type="evidence" value="ECO:0007669"/>
    <property type="project" value="UniProtKB-KW"/>
</dbReference>
<dbReference type="SUPFAM" id="SSF51246">
    <property type="entry name" value="Rudiment single hybrid motif"/>
    <property type="match status" value="1"/>
</dbReference>
<dbReference type="GO" id="GO:0006189">
    <property type="term" value="P:'de novo' IMP biosynthetic process"/>
    <property type="evidence" value="ECO:0007669"/>
    <property type="project" value="UniProtKB-UniPathway"/>
</dbReference>
<dbReference type="Gene3D" id="3.90.600.10">
    <property type="entry name" value="Phosphoribosylglycinamide synthetase, C-terminal domain"/>
    <property type="match status" value="1"/>
</dbReference>
<dbReference type="Pfam" id="PF02844">
    <property type="entry name" value="GARS_N"/>
    <property type="match status" value="1"/>
</dbReference>
<dbReference type="SMART" id="SM01210">
    <property type="entry name" value="GARS_C"/>
    <property type="match status" value="1"/>
</dbReference>
<dbReference type="EC" id="6.3.4.13" evidence="2"/>
<dbReference type="NCBIfam" id="TIGR00877">
    <property type="entry name" value="purD"/>
    <property type="match status" value="1"/>
</dbReference>
<proteinExistence type="inferred from homology"/>